<evidence type="ECO:0000256" key="5">
    <source>
        <dbReference type="ARBA" id="ARBA00023203"/>
    </source>
</evidence>
<protein>
    <recommendedName>
        <fullName evidence="7">Profilin</fullName>
    </recommendedName>
</protein>
<dbReference type="GO" id="GO:0003785">
    <property type="term" value="F:actin monomer binding"/>
    <property type="evidence" value="ECO:0007669"/>
    <property type="project" value="TreeGrafter"/>
</dbReference>
<comment type="caution">
    <text evidence="8">The sequence shown here is derived from an EMBL/GenBank/DDBJ whole genome shotgun (WGS) entry which is preliminary data.</text>
</comment>
<comment type="similarity">
    <text evidence="2 7">Belongs to the profilin family.</text>
</comment>
<dbReference type="InterPro" id="IPR048278">
    <property type="entry name" value="PFN"/>
</dbReference>
<dbReference type="Proteomes" id="UP001208570">
    <property type="component" value="Unassembled WGS sequence"/>
</dbReference>
<dbReference type="Pfam" id="PF00235">
    <property type="entry name" value="Profilin"/>
    <property type="match status" value="1"/>
</dbReference>
<evidence type="ECO:0000256" key="7">
    <source>
        <dbReference type="RuleBase" id="RU003909"/>
    </source>
</evidence>
<evidence type="ECO:0000256" key="3">
    <source>
        <dbReference type="ARBA" id="ARBA00011583"/>
    </source>
</evidence>
<dbReference type="AlphaFoldDB" id="A0AAD9JSZ0"/>
<dbReference type="InterPro" id="IPR005455">
    <property type="entry name" value="PFN_euk"/>
</dbReference>
<dbReference type="SMART" id="SM00392">
    <property type="entry name" value="PROF"/>
    <property type="match status" value="1"/>
</dbReference>
<keyword evidence="9" id="KW-1185">Reference proteome</keyword>
<comment type="subcellular location">
    <subcellularLocation>
        <location evidence="1">Cytoplasm</location>
        <location evidence="1">Cytoskeleton</location>
    </subcellularLocation>
</comment>
<dbReference type="GO" id="GO:0005856">
    <property type="term" value="C:cytoskeleton"/>
    <property type="evidence" value="ECO:0007669"/>
    <property type="project" value="UniProtKB-SubCell"/>
</dbReference>
<evidence type="ECO:0000256" key="4">
    <source>
        <dbReference type="ARBA" id="ARBA00022490"/>
    </source>
</evidence>
<dbReference type="InterPro" id="IPR036140">
    <property type="entry name" value="PFN_sf"/>
</dbReference>
<accession>A0AAD9JSZ0</accession>
<dbReference type="SUPFAM" id="SSF55770">
    <property type="entry name" value="Profilin (actin-binding protein)"/>
    <property type="match status" value="1"/>
</dbReference>
<comment type="subunit">
    <text evidence="3">Occurs in many kinds of cells as a complex with monomeric actin in a 1:1 ratio.</text>
</comment>
<dbReference type="GO" id="GO:0005938">
    <property type="term" value="C:cell cortex"/>
    <property type="evidence" value="ECO:0007669"/>
    <property type="project" value="TreeGrafter"/>
</dbReference>
<gene>
    <name evidence="8" type="ORF">LSH36_187g00028</name>
</gene>
<evidence type="ECO:0000313" key="9">
    <source>
        <dbReference type="Proteomes" id="UP001208570"/>
    </source>
</evidence>
<reference evidence="8" key="1">
    <citation type="journal article" date="2023" name="Mol. Biol. Evol.">
        <title>Third-Generation Sequencing Reveals the Adaptive Role of the Epigenome in Three Deep-Sea Polychaetes.</title>
        <authorList>
            <person name="Perez M."/>
            <person name="Aroh O."/>
            <person name="Sun Y."/>
            <person name="Lan Y."/>
            <person name="Juniper S.K."/>
            <person name="Young C.R."/>
            <person name="Angers B."/>
            <person name="Qian P.Y."/>
        </authorList>
    </citation>
    <scope>NUCLEOTIDE SEQUENCE</scope>
    <source>
        <strain evidence="8">P08H-3</strain>
    </source>
</reference>
<keyword evidence="5 7" id="KW-0009">Actin-binding</keyword>
<name>A0AAD9JSZ0_9ANNE</name>
<organism evidence="8 9">
    <name type="scientific">Paralvinella palmiformis</name>
    <dbReference type="NCBI Taxonomy" id="53620"/>
    <lineage>
        <taxon>Eukaryota</taxon>
        <taxon>Metazoa</taxon>
        <taxon>Spiralia</taxon>
        <taxon>Lophotrochozoa</taxon>
        <taxon>Annelida</taxon>
        <taxon>Polychaeta</taxon>
        <taxon>Sedentaria</taxon>
        <taxon>Canalipalpata</taxon>
        <taxon>Terebellida</taxon>
        <taxon>Terebelliformia</taxon>
        <taxon>Alvinellidae</taxon>
        <taxon>Paralvinella</taxon>
    </lineage>
</organism>
<sequence length="153" mass="17023">MAAVQRLKHEDNVPTKLDKSLIDDYWLSFIDDLLSSGNVSEAVLYNLMTGDILAASPQSFRLFADEYEHIVTSFNKPIVFRRSGFKVNGCGYKLHMADGRMGLMGKIGMPARGCSVCKTLSLLVVATHDETMSASKCNDVIMNMGDFFRRKGM</sequence>
<dbReference type="Gene3D" id="3.30.450.30">
    <property type="entry name" value="Dynein light chain 2a, cytoplasmic"/>
    <property type="match status" value="1"/>
</dbReference>
<evidence type="ECO:0000256" key="6">
    <source>
        <dbReference type="ARBA" id="ARBA00023212"/>
    </source>
</evidence>
<dbReference type="EMBL" id="JAODUP010000187">
    <property type="protein sequence ID" value="KAK2157650.1"/>
    <property type="molecule type" value="Genomic_DNA"/>
</dbReference>
<dbReference type="PANTHER" id="PTHR11604">
    <property type="entry name" value="PROFILIN"/>
    <property type="match status" value="1"/>
</dbReference>
<evidence type="ECO:0000256" key="1">
    <source>
        <dbReference type="ARBA" id="ARBA00004245"/>
    </source>
</evidence>
<keyword evidence="6" id="KW-0206">Cytoskeleton</keyword>
<keyword evidence="4" id="KW-0963">Cytoplasm</keyword>
<dbReference type="PANTHER" id="PTHR11604:SF0">
    <property type="entry name" value="PROFILIN"/>
    <property type="match status" value="1"/>
</dbReference>
<evidence type="ECO:0000256" key="2">
    <source>
        <dbReference type="ARBA" id="ARBA00010058"/>
    </source>
</evidence>
<evidence type="ECO:0000313" key="8">
    <source>
        <dbReference type="EMBL" id="KAK2157650.1"/>
    </source>
</evidence>
<proteinExistence type="inferred from homology"/>